<evidence type="ECO:0000313" key="1">
    <source>
        <dbReference type="EMBL" id="AXF85663.1"/>
    </source>
</evidence>
<dbReference type="AlphaFoldDB" id="A0A345DBC5"/>
<accession>A0A345DBC5</accession>
<sequence length="94" mass="10000">MALFDVPVTNWPAKKPIDTLVEPDTLFPARDPRAVLSLPVTLLPVERPSAAFSSPDTLRPARKPTAVLSLFVDALPVPADVPMTVSSIPTAVAD</sequence>
<dbReference type="EMBL" id="CP031124">
    <property type="protein sequence ID" value="AXF85663.1"/>
    <property type="molecule type" value="Genomic_DNA"/>
</dbReference>
<organism evidence="1 2">
    <name type="scientific">Ephemeroptericola cinctiostellae</name>
    <dbReference type="NCBI Taxonomy" id="2268024"/>
    <lineage>
        <taxon>Bacteria</taxon>
        <taxon>Pseudomonadati</taxon>
        <taxon>Pseudomonadota</taxon>
        <taxon>Betaproteobacteria</taxon>
        <taxon>Burkholderiales</taxon>
        <taxon>Burkholderiaceae</taxon>
        <taxon>Ephemeroptericola</taxon>
    </lineage>
</organism>
<gene>
    <name evidence="1" type="ORF">DTO96_101394</name>
</gene>
<name>A0A345DBC5_9BURK</name>
<keyword evidence="2" id="KW-1185">Reference proteome</keyword>
<evidence type="ECO:0000313" key="2">
    <source>
        <dbReference type="Proteomes" id="UP000252182"/>
    </source>
</evidence>
<dbReference type="Proteomes" id="UP000252182">
    <property type="component" value="Chromosome"/>
</dbReference>
<reference evidence="2" key="1">
    <citation type="submission" date="2018-07" db="EMBL/GenBank/DDBJ databases">
        <authorList>
            <person name="Kim H."/>
        </authorList>
    </citation>
    <scope>NUCLEOTIDE SEQUENCE [LARGE SCALE GENOMIC DNA]</scope>
    <source>
        <strain evidence="2">F02</strain>
    </source>
</reference>
<protein>
    <submittedName>
        <fullName evidence="1">Uncharacterized protein</fullName>
    </submittedName>
</protein>
<dbReference type="RefSeq" id="WP_114562833.1">
    <property type="nucleotide sequence ID" value="NZ_CP031124.1"/>
</dbReference>
<proteinExistence type="predicted"/>
<dbReference type="KEGG" id="hyf:DTO96_101394"/>